<dbReference type="RefSeq" id="WP_339576101.1">
    <property type="nucleotide sequence ID" value="NZ_JBBIAA010000031.1"/>
</dbReference>
<sequence length="112" mass="10733">MTAELAVGLTAVAVVLAAVLAVGQAVVAQVRCTDAAAAGARAAARGAAEPEVAATAAALAGPGAQVHVVPRGSSVQVVVRQEVELALPLSPALPVEGRAAAMLEEPPTGGGP</sequence>
<dbReference type="EMBL" id="JBBIAA010000031">
    <property type="protein sequence ID" value="MEJ5946720.1"/>
    <property type="molecule type" value="Genomic_DNA"/>
</dbReference>
<organism evidence="1 2">
    <name type="scientific">Pseudokineococcus basanitobsidens</name>
    <dbReference type="NCBI Taxonomy" id="1926649"/>
    <lineage>
        <taxon>Bacteria</taxon>
        <taxon>Bacillati</taxon>
        <taxon>Actinomycetota</taxon>
        <taxon>Actinomycetes</taxon>
        <taxon>Kineosporiales</taxon>
        <taxon>Kineosporiaceae</taxon>
        <taxon>Pseudokineococcus</taxon>
    </lineage>
</organism>
<accession>A0ABU8RNN7</accession>
<name>A0ABU8RNN7_9ACTN</name>
<dbReference type="NCBIfam" id="NF041390">
    <property type="entry name" value="TadE_Rv3655c"/>
    <property type="match status" value="1"/>
</dbReference>
<reference evidence="1 2" key="1">
    <citation type="journal article" date="2017" name="Int. J. Syst. Evol. Microbiol.">
        <title>Pseudokineococcus basanitobsidens sp. nov., isolated from volcanic rock.</title>
        <authorList>
            <person name="Lee D.W."/>
            <person name="Park M.Y."/>
            <person name="Kim J.J."/>
            <person name="Kim B.S."/>
        </authorList>
    </citation>
    <scope>NUCLEOTIDE SEQUENCE [LARGE SCALE GENOMIC DNA]</scope>
    <source>
        <strain evidence="1 2">DSM 103726</strain>
    </source>
</reference>
<protein>
    <submittedName>
        <fullName evidence="1">TadE family type IV pilus minor pilin</fullName>
    </submittedName>
</protein>
<dbReference type="Proteomes" id="UP001387100">
    <property type="component" value="Unassembled WGS sequence"/>
</dbReference>
<evidence type="ECO:0000313" key="1">
    <source>
        <dbReference type="EMBL" id="MEJ5946720.1"/>
    </source>
</evidence>
<comment type="caution">
    <text evidence="1">The sequence shown here is derived from an EMBL/GenBank/DDBJ whole genome shotgun (WGS) entry which is preliminary data.</text>
</comment>
<proteinExistence type="predicted"/>
<keyword evidence="2" id="KW-1185">Reference proteome</keyword>
<gene>
    <name evidence="1" type="ORF">WDZ17_15580</name>
</gene>
<dbReference type="InterPro" id="IPR049790">
    <property type="entry name" value="Rv3655c/TadE"/>
</dbReference>
<evidence type="ECO:0000313" key="2">
    <source>
        <dbReference type="Proteomes" id="UP001387100"/>
    </source>
</evidence>